<sequence>MRTSIVSNALLLAGGAVAGCLGKPSACQSVDASIVAHTGEPLGKEVTHNNITLYIAEPDAKDPRTKARAGSAILFLTDVFGLNLAENKLLADSFARAGYLTLVPDLFQGEPAPGDINVPGFNTTEFLAKHEPATTDPIIATAAAYLRTELKATRLGATGYCFGGRYSFRQLADGEGAVDVAYAAHPSLLSEEEIAAAVAGPVAIAAADQDTLFNAAARAAAEKVLLGTGKPYQVNLYSGTQHGFGVRVDLADEQQKYAKEEAFLQAVRWFDRFLVTAA</sequence>
<evidence type="ECO:0000313" key="1">
    <source>
        <dbReference type="EMBL" id="KAH6636011.1"/>
    </source>
</evidence>
<protein>
    <submittedName>
        <fullName evidence="1">Dienelactone hydrolase family-domain-containing protein</fullName>
    </submittedName>
</protein>
<name>A0ACB7PAY3_9PEZI</name>
<accession>A0ACB7PAY3</accession>
<reference evidence="1 2" key="1">
    <citation type="journal article" date="2021" name="Nat. Commun.">
        <title>Genetic determinants of endophytism in the Arabidopsis root mycobiome.</title>
        <authorList>
            <person name="Mesny F."/>
            <person name="Miyauchi S."/>
            <person name="Thiergart T."/>
            <person name="Pickel B."/>
            <person name="Atanasova L."/>
            <person name="Karlsson M."/>
            <person name="Huettel B."/>
            <person name="Barry K.W."/>
            <person name="Haridas S."/>
            <person name="Chen C."/>
            <person name="Bauer D."/>
            <person name="Andreopoulos W."/>
            <person name="Pangilinan J."/>
            <person name="LaButti K."/>
            <person name="Riley R."/>
            <person name="Lipzen A."/>
            <person name="Clum A."/>
            <person name="Drula E."/>
            <person name="Henrissat B."/>
            <person name="Kohler A."/>
            <person name="Grigoriev I.V."/>
            <person name="Martin F.M."/>
            <person name="Hacquard S."/>
        </authorList>
    </citation>
    <scope>NUCLEOTIDE SEQUENCE [LARGE SCALE GENOMIC DNA]</scope>
    <source>
        <strain evidence="1 2">MPI-SDFR-AT-0079</strain>
    </source>
</reference>
<dbReference type="Proteomes" id="UP000724584">
    <property type="component" value="Unassembled WGS sequence"/>
</dbReference>
<dbReference type="EMBL" id="JAGIZQ010000003">
    <property type="protein sequence ID" value="KAH6636011.1"/>
    <property type="molecule type" value="Genomic_DNA"/>
</dbReference>
<comment type="caution">
    <text evidence="1">The sequence shown here is derived from an EMBL/GenBank/DDBJ whole genome shotgun (WGS) entry which is preliminary data.</text>
</comment>
<proteinExistence type="predicted"/>
<evidence type="ECO:0000313" key="2">
    <source>
        <dbReference type="Proteomes" id="UP000724584"/>
    </source>
</evidence>
<organism evidence="1 2">
    <name type="scientific">Chaetomium tenue</name>
    <dbReference type="NCBI Taxonomy" id="1854479"/>
    <lineage>
        <taxon>Eukaryota</taxon>
        <taxon>Fungi</taxon>
        <taxon>Dikarya</taxon>
        <taxon>Ascomycota</taxon>
        <taxon>Pezizomycotina</taxon>
        <taxon>Sordariomycetes</taxon>
        <taxon>Sordariomycetidae</taxon>
        <taxon>Sordariales</taxon>
        <taxon>Chaetomiaceae</taxon>
        <taxon>Chaetomium</taxon>
    </lineage>
</organism>
<gene>
    <name evidence="1" type="ORF">F5144DRAFT_162913</name>
</gene>
<keyword evidence="1" id="KW-0378">Hydrolase</keyword>
<keyword evidence="2" id="KW-1185">Reference proteome</keyword>